<dbReference type="AlphaFoldDB" id="A0A9N9WU82"/>
<dbReference type="EMBL" id="OU895878">
    <property type="protein sequence ID" value="CAG9805540.1"/>
    <property type="molecule type" value="Genomic_DNA"/>
</dbReference>
<reference evidence="3" key="1">
    <citation type="submission" date="2022-01" db="EMBL/GenBank/DDBJ databases">
        <authorList>
            <person name="King R."/>
        </authorList>
    </citation>
    <scope>NUCLEOTIDE SEQUENCE</scope>
</reference>
<name>A0A9N9WU82_9DIPT</name>
<feature type="chain" id="PRO_5040297171" description="TIL domain-containing protein" evidence="1">
    <location>
        <begin position="20"/>
        <end position="89"/>
    </location>
</feature>
<keyword evidence="1" id="KW-0732">Signal</keyword>
<proteinExistence type="predicted"/>
<sequence length="89" mass="9866">MKTLATVLAFMAVVNFSNSLLIPTICTGDLIKTDCFGECPPRCIGVLPIDCTFKCKKGCMCKEGFVFDNRYKCIKNEGCKNGFVQRRIG</sequence>
<dbReference type="CDD" id="cd19941">
    <property type="entry name" value="TIL"/>
    <property type="match status" value="1"/>
</dbReference>
<dbReference type="Gene3D" id="2.10.25.10">
    <property type="entry name" value="Laminin"/>
    <property type="match status" value="1"/>
</dbReference>
<dbReference type="InterPro" id="IPR036084">
    <property type="entry name" value="Ser_inhib-like_sf"/>
</dbReference>
<reference evidence="3" key="2">
    <citation type="submission" date="2022-10" db="EMBL/GenBank/DDBJ databases">
        <authorList>
            <consortium name="ENA_rothamsted_submissions"/>
            <consortium name="culmorum"/>
            <person name="King R."/>
        </authorList>
    </citation>
    <scope>NUCLEOTIDE SEQUENCE</scope>
</reference>
<protein>
    <recommendedName>
        <fullName evidence="2">TIL domain-containing protein</fullName>
    </recommendedName>
</protein>
<dbReference type="InterPro" id="IPR002919">
    <property type="entry name" value="TIL_dom"/>
</dbReference>
<feature type="signal peptide" evidence="1">
    <location>
        <begin position="1"/>
        <end position="19"/>
    </location>
</feature>
<evidence type="ECO:0000259" key="2">
    <source>
        <dbReference type="Pfam" id="PF01826"/>
    </source>
</evidence>
<evidence type="ECO:0000256" key="1">
    <source>
        <dbReference type="SAM" id="SignalP"/>
    </source>
</evidence>
<dbReference type="Proteomes" id="UP001153620">
    <property type="component" value="Chromosome 2"/>
</dbReference>
<keyword evidence="4" id="KW-1185">Reference proteome</keyword>
<dbReference type="SUPFAM" id="SSF57567">
    <property type="entry name" value="Serine protease inhibitors"/>
    <property type="match status" value="1"/>
</dbReference>
<evidence type="ECO:0000313" key="3">
    <source>
        <dbReference type="EMBL" id="CAG9805540.1"/>
    </source>
</evidence>
<dbReference type="OrthoDB" id="6236007at2759"/>
<organism evidence="3 4">
    <name type="scientific">Chironomus riparius</name>
    <dbReference type="NCBI Taxonomy" id="315576"/>
    <lineage>
        <taxon>Eukaryota</taxon>
        <taxon>Metazoa</taxon>
        <taxon>Ecdysozoa</taxon>
        <taxon>Arthropoda</taxon>
        <taxon>Hexapoda</taxon>
        <taxon>Insecta</taxon>
        <taxon>Pterygota</taxon>
        <taxon>Neoptera</taxon>
        <taxon>Endopterygota</taxon>
        <taxon>Diptera</taxon>
        <taxon>Nematocera</taxon>
        <taxon>Chironomoidea</taxon>
        <taxon>Chironomidae</taxon>
        <taxon>Chironominae</taxon>
        <taxon>Chironomus</taxon>
    </lineage>
</organism>
<evidence type="ECO:0000313" key="4">
    <source>
        <dbReference type="Proteomes" id="UP001153620"/>
    </source>
</evidence>
<accession>A0A9N9WU82</accession>
<gene>
    <name evidence="3" type="ORF">CHIRRI_LOCUS8411</name>
</gene>
<feature type="domain" description="TIL" evidence="2">
    <location>
        <begin position="26"/>
        <end position="79"/>
    </location>
</feature>
<dbReference type="Pfam" id="PF01826">
    <property type="entry name" value="TIL"/>
    <property type="match status" value="1"/>
</dbReference>